<dbReference type="PANTHER" id="PTHR46411">
    <property type="entry name" value="FAMILY ATPASE, PUTATIVE-RELATED"/>
    <property type="match status" value="1"/>
</dbReference>
<keyword evidence="3" id="KW-1185">Reference proteome</keyword>
<dbReference type="InterPro" id="IPR027417">
    <property type="entry name" value="P-loop_NTPase"/>
</dbReference>
<gene>
    <name evidence="2" type="ORF">DFH08DRAFT_248397</name>
</gene>
<organism evidence="2 3">
    <name type="scientific">Mycena albidolilacea</name>
    <dbReference type="NCBI Taxonomy" id="1033008"/>
    <lineage>
        <taxon>Eukaryota</taxon>
        <taxon>Fungi</taxon>
        <taxon>Dikarya</taxon>
        <taxon>Basidiomycota</taxon>
        <taxon>Agaricomycotina</taxon>
        <taxon>Agaricomycetes</taxon>
        <taxon>Agaricomycetidae</taxon>
        <taxon>Agaricales</taxon>
        <taxon>Marasmiineae</taxon>
        <taxon>Mycenaceae</taxon>
        <taxon>Mycena</taxon>
    </lineage>
</organism>
<protein>
    <submittedName>
        <fullName evidence="2">P-loop containing nucleoside triphosphate hydrolase protein</fullName>
    </submittedName>
</protein>
<sequence>MHRRFSSLVKSPLASGSTAAGYDDDNESKVSTVVRDEPLPPASTKIKRLDYYYSRWSKGWKYKNMNSKVTVETLPVLGGSGNDPWKEFSFVVVRTIHRQENRQPTFKIVIKSEYLLKACQDVIQTWPGVSWHADPLELEPEMFLTWLNDFTAYRDALAARKRRTEQETHILSSVNTLLTFLAADYRTTIGTIERLTAHNEITFDLLYAILVPRTLVVARCAVTGLERLFQLQHFTRTSLDGVPVYQLGLEGLDLVDRPLAQTVVVGRVATMVYIPYFKGAMRIEKLDAYPLKFHPAEAQLRETIVRRGQKWVDLIGVHHMQYSGIAALKCGPSKLLRHNVKGRIMVDRATFHRLNPNYSFPLPVPPKNPDPNDGNHANNMNMGYDEYGQPAMLPPPMLPGQAFGDSALVHAQQADATEESVVDLSETDLLLTPTVVYGFSLADKIWLEFDVTKVLPVQWNEDAFANLVLPADRKTLLRSLVEAHHEEASFDDFVKGKGAGLVVNLFGPPGVGKTFSAEATSEHVRRPLYVIGGGDLGTRAADLDASLERVFDVATAWKAIVLIDEVRFSFSLSISFSGLIRYTLQADVFLERRSLHDLERNAMVAVFLRHVEYYRGILFLTTNRVQAFDEAFLSRIHVALHFGELSEASRAQVWRAFVARTSTSATGGMPIDEAQIALLAKRAVNGRQIKNAVRTACSLARARREEVGLGHFLETLDAMDEFTEQFEGMKGVVEVEK</sequence>
<dbReference type="Gene3D" id="3.40.50.300">
    <property type="entry name" value="P-loop containing nucleotide triphosphate hydrolases"/>
    <property type="match status" value="1"/>
</dbReference>
<dbReference type="GO" id="GO:0016887">
    <property type="term" value="F:ATP hydrolysis activity"/>
    <property type="evidence" value="ECO:0007669"/>
    <property type="project" value="InterPro"/>
</dbReference>
<comment type="caution">
    <text evidence="2">The sequence shown here is derived from an EMBL/GenBank/DDBJ whole genome shotgun (WGS) entry which is preliminary data.</text>
</comment>
<dbReference type="InterPro" id="IPR056599">
    <property type="entry name" value="AAA_lid_fung"/>
</dbReference>
<dbReference type="SUPFAM" id="SSF52540">
    <property type="entry name" value="P-loop containing nucleoside triphosphate hydrolases"/>
    <property type="match status" value="1"/>
</dbReference>
<dbReference type="EMBL" id="JARIHO010000027">
    <property type="protein sequence ID" value="KAJ7339954.1"/>
    <property type="molecule type" value="Genomic_DNA"/>
</dbReference>
<evidence type="ECO:0000313" key="3">
    <source>
        <dbReference type="Proteomes" id="UP001218218"/>
    </source>
</evidence>
<name>A0AAD7ENR6_9AGAR</name>
<dbReference type="GO" id="GO:0005524">
    <property type="term" value="F:ATP binding"/>
    <property type="evidence" value="ECO:0007669"/>
    <property type="project" value="InterPro"/>
</dbReference>
<accession>A0AAD7ENR6</accession>
<dbReference type="SMART" id="SM00382">
    <property type="entry name" value="AAA"/>
    <property type="match status" value="1"/>
</dbReference>
<dbReference type="Pfam" id="PF22942">
    <property type="entry name" value="DUF7025"/>
    <property type="match status" value="1"/>
</dbReference>
<dbReference type="Proteomes" id="UP001218218">
    <property type="component" value="Unassembled WGS sequence"/>
</dbReference>
<dbReference type="Pfam" id="PF00004">
    <property type="entry name" value="AAA"/>
    <property type="match status" value="1"/>
</dbReference>
<reference evidence="2" key="1">
    <citation type="submission" date="2023-03" db="EMBL/GenBank/DDBJ databases">
        <title>Massive genome expansion in bonnet fungi (Mycena s.s.) driven by repeated elements and novel gene families across ecological guilds.</title>
        <authorList>
            <consortium name="Lawrence Berkeley National Laboratory"/>
            <person name="Harder C.B."/>
            <person name="Miyauchi S."/>
            <person name="Viragh M."/>
            <person name="Kuo A."/>
            <person name="Thoen E."/>
            <person name="Andreopoulos B."/>
            <person name="Lu D."/>
            <person name="Skrede I."/>
            <person name="Drula E."/>
            <person name="Henrissat B."/>
            <person name="Morin E."/>
            <person name="Kohler A."/>
            <person name="Barry K."/>
            <person name="LaButti K."/>
            <person name="Morin E."/>
            <person name="Salamov A."/>
            <person name="Lipzen A."/>
            <person name="Mereny Z."/>
            <person name="Hegedus B."/>
            <person name="Baldrian P."/>
            <person name="Stursova M."/>
            <person name="Weitz H."/>
            <person name="Taylor A."/>
            <person name="Grigoriev I.V."/>
            <person name="Nagy L.G."/>
            <person name="Martin F."/>
            <person name="Kauserud H."/>
        </authorList>
    </citation>
    <scope>NUCLEOTIDE SEQUENCE</scope>
    <source>
        <strain evidence="2">CBHHK002</strain>
    </source>
</reference>
<dbReference type="AlphaFoldDB" id="A0AAD7ENR6"/>
<proteinExistence type="predicted"/>
<dbReference type="Pfam" id="PF23232">
    <property type="entry name" value="AAA_lid_13"/>
    <property type="match status" value="1"/>
</dbReference>
<dbReference type="InterPro" id="IPR054289">
    <property type="entry name" value="DUF7025"/>
</dbReference>
<dbReference type="InterPro" id="IPR003593">
    <property type="entry name" value="AAA+_ATPase"/>
</dbReference>
<evidence type="ECO:0000313" key="2">
    <source>
        <dbReference type="EMBL" id="KAJ7339954.1"/>
    </source>
</evidence>
<dbReference type="PANTHER" id="PTHR46411:SF3">
    <property type="entry name" value="AAA+ ATPASE DOMAIN-CONTAINING PROTEIN"/>
    <property type="match status" value="1"/>
</dbReference>
<feature type="domain" description="AAA+ ATPase" evidence="1">
    <location>
        <begin position="499"/>
        <end position="644"/>
    </location>
</feature>
<evidence type="ECO:0000259" key="1">
    <source>
        <dbReference type="SMART" id="SM00382"/>
    </source>
</evidence>
<keyword evidence="2" id="KW-0378">Hydrolase</keyword>
<dbReference type="InterPro" id="IPR003959">
    <property type="entry name" value="ATPase_AAA_core"/>
</dbReference>